<dbReference type="GO" id="GO:0034028">
    <property type="term" value="F:5-(carboxyamino)imidazole ribonucleotide synthase activity"/>
    <property type="evidence" value="ECO:0007669"/>
    <property type="project" value="UniProtKB-UniRule"/>
</dbReference>
<dbReference type="InterPro" id="IPR003135">
    <property type="entry name" value="ATP-grasp_carboxylate-amine"/>
</dbReference>
<dbReference type="Proteomes" id="UP000006666">
    <property type="component" value="Chromosome"/>
</dbReference>
<dbReference type="InterPro" id="IPR040686">
    <property type="entry name" value="PurK_C"/>
</dbReference>
<keyword evidence="4 5" id="KW-0436">Ligase</keyword>
<dbReference type="GO" id="GO:0046872">
    <property type="term" value="F:metal ion binding"/>
    <property type="evidence" value="ECO:0007669"/>
    <property type="project" value="InterPro"/>
</dbReference>
<comment type="catalytic activity">
    <reaction evidence="4 5">
        <text>5-amino-1-(5-phospho-beta-D-ribosyl)imidazole + hydrogencarbonate + ATP = 5-carboxyamino-1-(5-phospho-D-ribosyl)imidazole + ADP + phosphate + 2 H(+)</text>
        <dbReference type="Rhea" id="RHEA:19317"/>
        <dbReference type="ChEBI" id="CHEBI:15378"/>
        <dbReference type="ChEBI" id="CHEBI:17544"/>
        <dbReference type="ChEBI" id="CHEBI:30616"/>
        <dbReference type="ChEBI" id="CHEBI:43474"/>
        <dbReference type="ChEBI" id="CHEBI:58730"/>
        <dbReference type="ChEBI" id="CHEBI:137981"/>
        <dbReference type="ChEBI" id="CHEBI:456216"/>
        <dbReference type="EC" id="6.3.4.18"/>
    </reaction>
</comment>
<dbReference type="PROSITE" id="PS50975">
    <property type="entry name" value="ATP_GRASP"/>
    <property type="match status" value="1"/>
</dbReference>
<evidence type="ECO:0000256" key="1">
    <source>
        <dbReference type="ARBA" id="ARBA00022741"/>
    </source>
</evidence>
<dbReference type="SUPFAM" id="SSF51246">
    <property type="entry name" value="Rudiment single hybrid motif"/>
    <property type="match status" value="1"/>
</dbReference>
<dbReference type="AlphaFoldDB" id="C7NFG0"/>
<dbReference type="GO" id="GO:0005829">
    <property type="term" value="C:cytosol"/>
    <property type="evidence" value="ECO:0007669"/>
    <property type="project" value="TreeGrafter"/>
</dbReference>
<comment type="function">
    <text evidence="4">Catalyzes the ATP-dependent conversion of 5-aminoimidazole ribonucleotide (AIR) and HCO(3)(-) to N5-carboxyaminoimidazole ribonucleotide (N5-CAIR).</text>
</comment>
<dbReference type="InterPro" id="IPR005875">
    <property type="entry name" value="PurK"/>
</dbReference>
<evidence type="ECO:0000256" key="4">
    <source>
        <dbReference type="HAMAP-Rule" id="MF_01928"/>
    </source>
</evidence>
<comment type="caution">
    <text evidence="4">Lacks conserved residue(s) required for the propagation of feature annotation.</text>
</comment>
<sequence length="410" mass="43278">MTDAASPAMSRPLVPQGTPIVGIVGGGQLARMCAGPATELGLGVVVLAESADAAAAQVYAHAPVGRADDLERLQELARVCDVVTFDHEHVPGELLAVLESEGVALHPAPSALLHAQDKLVMRRALGEAGLPVPRWGEVTSRAELEEFAGGEWPVVLKTPRGGYDGKGVMVVTGADDLGRAEEWFDRAGGEPLLAEEAVAFGRELAVLVARNPSGEVRSWPVVHTVQEQGICTRVEAPAPELDPDLARDVRQAAEQLAVDLGVTGVMAVEIFETGTPAEGDRGWVVNELAMRPHNSGHWTQDGAVTDQFEQHLRAVLDLPLGDTSPRAAHTVMANVLGGSAEDLHAASRRVMAQDAGARLHLYGKEVRPGRKVGHVTVTGEDLDGLRRRATIARGLLEGTDDAPTTEGDTP</sequence>
<dbReference type="InterPro" id="IPR011054">
    <property type="entry name" value="Rudment_hybrid_motif"/>
</dbReference>
<dbReference type="KEGG" id="kse:Ksed_08410"/>
<evidence type="ECO:0000256" key="3">
    <source>
        <dbReference type="ARBA" id="ARBA00022840"/>
    </source>
</evidence>
<accession>C7NFG0</accession>
<dbReference type="EMBL" id="CP001686">
    <property type="protein sequence ID" value="ACV05895.1"/>
    <property type="molecule type" value="Genomic_DNA"/>
</dbReference>
<dbReference type="eggNOG" id="COG0026">
    <property type="taxonomic scope" value="Bacteria"/>
</dbReference>
<dbReference type="GO" id="GO:0005524">
    <property type="term" value="F:ATP binding"/>
    <property type="evidence" value="ECO:0007669"/>
    <property type="project" value="UniProtKB-UniRule"/>
</dbReference>
<dbReference type="GO" id="GO:0004638">
    <property type="term" value="F:phosphoribosylaminoimidazole carboxylase activity"/>
    <property type="evidence" value="ECO:0007669"/>
    <property type="project" value="InterPro"/>
</dbReference>
<dbReference type="Gene3D" id="3.30.1490.20">
    <property type="entry name" value="ATP-grasp fold, A domain"/>
    <property type="match status" value="1"/>
</dbReference>
<dbReference type="NCBIfam" id="TIGR01161">
    <property type="entry name" value="purK"/>
    <property type="match status" value="1"/>
</dbReference>
<keyword evidence="1 4" id="KW-0547">Nucleotide-binding</keyword>
<dbReference type="SUPFAM" id="SSF56059">
    <property type="entry name" value="Glutathione synthetase ATP-binding domain-like"/>
    <property type="match status" value="1"/>
</dbReference>
<dbReference type="HAMAP" id="MF_01928">
    <property type="entry name" value="PurK"/>
    <property type="match status" value="1"/>
</dbReference>
<name>C7NFG0_KYTSD</name>
<dbReference type="NCBIfam" id="NF004679">
    <property type="entry name" value="PRK06019.1-5"/>
    <property type="match status" value="1"/>
</dbReference>
<comment type="similarity">
    <text evidence="4 5">Belongs to the PurK/PurT family.</text>
</comment>
<feature type="binding site" evidence="4">
    <location>
        <begin position="195"/>
        <end position="198"/>
    </location>
    <ligand>
        <name>ATP</name>
        <dbReference type="ChEBI" id="CHEBI:30616"/>
    </ligand>
</feature>
<evidence type="ECO:0000313" key="7">
    <source>
        <dbReference type="EMBL" id="ACV05895.1"/>
    </source>
</evidence>
<gene>
    <name evidence="4 5" type="primary">purK</name>
    <name evidence="7" type="ordered locus">Ksed_08410</name>
</gene>
<dbReference type="UniPathway" id="UPA00074">
    <property type="reaction ID" value="UER00942"/>
</dbReference>
<evidence type="ECO:0000259" key="6">
    <source>
        <dbReference type="PROSITE" id="PS50975"/>
    </source>
</evidence>
<feature type="binding site" evidence="4">
    <location>
        <position position="118"/>
    </location>
    <ligand>
        <name>ATP</name>
        <dbReference type="ChEBI" id="CHEBI:30616"/>
    </ligand>
</feature>
<keyword evidence="2 4" id="KW-0658">Purine biosynthesis</keyword>
<dbReference type="Pfam" id="PF02222">
    <property type="entry name" value="ATP-grasp"/>
    <property type="match status" value="1"/>
</dbReference>
<dbReference type="Gene3D" id="3.30.470.20">
    <property type="entry name" value="ATP-grasp fold, B domain"/>
    <property type="match status" value="1"/>
</dbReference>
<dbReference type="NCBIfam" id="NF004680">
    <property type="entry name" value="PRK06019.1-6"/>
    <property type="match status" value="1"/>
</dbReference>
<dbReference type="HOGENOM" id="CLU_011534_0_2_11"/>
<dbReference type="Gene3D" id="3.40.50.20">
    <property type="match status" value="1"/>
</dbReference>
<organism evidence="7 8">
    <name type="scientific">Kytococcus sedentarius (strain ATCC 14392 / DSM 20547 / JCM 11482 / CCUG 33030 / NBRC 15357 / NCTC 11040 / CCM 314 / 541)</name>
    <name type="common">Micrococcus sedentarius</name>
    <dbReference type="NCBI Taxonomy" id="478801"/>
    <lineage>
        <taxon>Bacteria</taxon>
        <taxon>Bacillati</taxon>
        <taxon>Actinomycetota</taxon>
        <taxon>Actinomycetes</taxon>
        <taxon>Micrococcales</taxon>
        <taxon>Kytococcaceae</taxon>
        <taxon>Kytococcus</taxon>
    </lineage>
</organism>
<dbReference type="PANTHER" id="PTHR11609">
    <property type="entry name" value="PURINE BIOSYNTHESIS PROTEIN 6/7, PUR6/7"/>
    <property type="match status" value="1"/>
</dbReference>
<comment type="function">
    <text evidence="5">Catalyzes the ATP-dependent conversion of 5-aminoimidazole ribonucleotide (AIR) and HCO(3)- to N5-carboxyaminoimidazole ribonucleotide (N5-CAIR).</text>
</comment>
<dbReference type="InterPro" id="IPR054350">
    <property type="entry name" value="PurT/PurK_preATP-grasp"/>
</dbReference>
<evidence type="ECO:0000256" key="5">
    <source>
        <dbReference type="RuleBase" id="RU361200"/>
    </source>
</evidence>
<dbReference type="InterPro" id="IPR016185">
    <property type="entry name" value="PreATP-grasp_dom_sf"/>
</dbReference>
<dbReference type="STRING" id="478801.Ksed_08410"/>
<feature type="binding site" evidence="4">
    <location>
        <position position="203"/>
    </location>
    <ligand>
        <name>ATP</name>
        <dbReference type="ChEBI" id="CHEBI:30616"/>
    </ligand>
</feature>
<comment type="pathway">
    <text evidence="4 5">Purine metabolism; IMP biosynthesis via de novo pathway; 5-amino-1-(5-phospho-D-ribosyl)imidazole-4-carboxylate from 5-amino-1-(5-phospho-D-ribosyl)imidazole (N5-CAIR route): step 1/2.</text>
</comment>
<feature type="binding site" evidence="4">
    <location>
        <begin position="286"/>
        <end position="287"/>
    </location>
    <ligand>
        <name>ATP</name>
        <dbReference type="ChEBI" id="CHEBI:30616"/>
    </ligand>
</feature>
<dbReference type="SUPFAM" id="SSF52440">
    <property type="entry name" value="PreATP-grasp domain"/>
    <property type="match status" value="1"/>
</dbReference>
<proteinExistence type="inferred from homology"/>
<dbReference type="InterPro" id="IPR013815">
    <property type="entry name" value="ATP_grasp_subdomain_1"/>
</dbReference>
<feature type="domain" description="ATP-grasp" evidence="6">
    <location>
        <begin position="122"/>
        <end position="316"/>
    </location>
</feature>
<protein>
    <recommendedName>
        <fullName evidence="4 5">N5-carboxyaminoimidazole ribonucleotide synthase</fullName>
        <shortName evidence="4 5">N5-CAIR synthase</shortName>
        <ecNumber evidence="4 5">6.3.4.18</ecNumber>
    </recommendedName>
    <alternativeName>
        <fullName evidence="4 5">5-(carboxyamino)imidazole ribonucleotide synthetase</fullName>
    </alternativeName>
</protein>
<evidence type="ECO:0000313" key="8">
    <source>
        <dbReference type="Proteomes" id="UP000006666"/>
    </source>
</evidence>
<comment type="subunit">
    <text evidence="4 5">Homodimer.</text>
</comment>
<reference evidence="7 8" key="1">
    <citation type="journal article" date="2009" name="Stand. Genomic Sci.">
        <title>Complete genome sequence of Kytococcus sedentarius type strain (541).</title>
        <authorList>
            <person name="Sims D."/>
            <person name="Brettin T."/>
            <person name="Detter J.C."/>
            <person name="Han C."/>
            <person name="Lapidus A."/>
            <person name="Copeland A."/>
            <person name="Glavina Del Rio T."/>
            <person name="Nolan M."/>
            <person name="Chen F."/>
            <person name="Lucas S."/>
            <person name="Tice H."/>
            <person name="Cheng J.F."/>
            <person name="Bruce D."/>
            <person name="Goodwin L."/>
            <person name="Pitluck S."/>
            <person name="Ovchinnikova G."/>
            <person name="Pati A."/>
            <person name="Ivanova N."/>
            <person name="Mavrommatis K."/>
            <person name="Chen A."/>
            <person name="Palaniappan K."/>
            <person name="D'haeseleer P."/>
            <person name="Chain P."/>
            <person name="Bristow J."/>
            <person name="Eisen J.A."/>
            <person name="Markowitz V."/>
            <person name="Hugenholtz P."/>
            <person name="Schneider S."/>
            <person name="Goker M."/>
            <person name="Pukall R."/>
            <person name="Kyrpides N.C."/>
            <person name="Klenk H.P."/>
        </authorList>
    </citation>
    <scope>NUCLEOTIDE SEQUENCE [LARGE SCALE GENOMIC DNA]</scope>
    <source>
        <strain evidence="8">ATCC 14392 / DSM 20547 / JCM 11482 / CCUG 33030 / NBRC 15357 / NCTC 11040 / CCM 314 / 541</strain>
    </source>
</reference>
<evidence type="ECO:0000256" key="2">
    <source>
        <dbReference type="ARBA" id="ARBA00022755"/>
    </source>
</evidence>
<dbReference type="Pfam" id="PF22660">
    <property type="entry name" value="RS_preATP-grasp-like"/>
    <property type="match status" value="1"/>
</dbReference>
<keyword evidence="3 4" id="KW-0067">ATP-binding</keyword>
<keyword evidence="8" id="KW-1185">Reference proteome</keyword>
<dbReference type="GO" id="GO:0006189">
    <property type="term" value="P:'de novo' IMP biosynthetic process"/>
    <property type="evidence" value="ECO:0007669"/>
    <property type="project" value="UniProtKB-UniRule"/>
</dbReference>
<dbReference type="Pfam" id="PF17769">
    <property type="entry name" value="PurK_C"/>
    <property type="match status" value="1"/>
</dbReference>
<feature type="binding site" evidence="4">
    <location>
        <position position="157"/>
    </location>
    <ligand>
        <name>ATP</name>
        <dbReference type="ChEBI" id="CHEBI:30616"/>
    </ligand>
</feature>
<dbReference type="EC" id="6.3.4.18" evidence="4 5"/>
<dbReference type="PANTHER" id="PTHR11609:SF5">
    <property type="entry name" value="PHOSPHORIBOSYLAMINOIMIDAZOLE CARBOXYLASE"/>
    <property type="match status" value="1"/>
</dbReference>
<dbReference type="InterPro" id="IPR011761">
    <property type="entry name" value="ATP-grasp"/>
</dbReference>